<dbReference type="InterPro" id="IPR052861">
    <property type="entry name" value="BPTI/Kunitz_domain"/>
</dbReference>
<evidence type="ECO:0000313" key="4">
    <source>
        <dbReference type="Proteomes" id="UP000005237"/>
    </source>
</evidence>
<name>A0A8R1HQK3_CAEJA</name>
<dbReference type="InterPro" id="IPR020901">
    <property type="entry name" value="Prtase_inh_Kunz-CS"/>
</dbReference>
<dbReference type="Pfam" id="PF00014">
    <property type="entry name" value="Kunitz_BPTI"/>
    <property type="match status" value="1"/>
</dbReference>
<dbReference type="CDD" id="cd00109">
    <property type="entry name" value="Kunitz-type"/>
    <property type="match status" value="1"/>
</dbReference>
<dbReference type="InterPro" id="IPR036880">
    <property type="entry name" value="Kunitz_BPTI_sf"/>
</dbReference>
<reference evidence="4" key="1">
    <citation type="submission" date="2010-08" db="EMBL/GenBank/DDBJ databases">
        <authorList>
            <consortium name="Caenorhabditis japonica Sequencing Consortium"/>
            <person name="Wilson R.K."/>
        </authorList>
    </citation>
    <scope>NUCLEOTIDE SEQUENCE [LARGE SCALE GENOMIC DNA]</scope>
    <source>
        <strain evidence="4">DF5081</strain>
    </source>
</reference>
<dbReference type="SMART" id="SM00131">
    <property type="entry name" value="KU"/>
    <property type="match status" value="1"/>
</dbReference>
<dbReference type="PROSITE" id="PS00280">
    <property type="entry name" value="BPTI_KUNITZ_1"/>
    <property type="match status" value="1"/>
</dbReference>
<evidence type="ECO:0000313" key="3">
    <source>
        <dbReference type="EnsemblMetazoa" id="CJA04925.1"/>
    </source>
</evidence>
<dbReference type="Proteomes" id="UP000005237">
    <property type="component" value="Unassembled WGS sequence"/>
</dbReference>
<keyword evidence="1" id="KW-0732">Signal</keyword>
<accession>A0A8R1HQK3</accession>
<organism evidence="3 4">
    <name type="scientific">Caenorhabditis japonica</name>
    <dbReference type="NCBI Taxonomy" id="281687"/>
    <lineage>
        <taxon>Eukaryota</taxon>
        <taxon>Metazoa</taxon>
        <taxon>Ecdysozoa</taxon>
        <taxon>Nematoda</taxon>
        <taxon>Chromadorea</taxon>
        <taxon>Rhabditida</taxon>
        <taxon>Rhabditina</taxon>
        <taxon>Rhabditomorpha</taxon>
        <taxon>Rhabditoidea</taxon>
        <taxon>Rhabditidae</taxon>
        <taxon>Peloderinae</taxon>
        <taxon>Caenorhabditis</taxon>
    </lineage>
</organism>
<dbReference type="GO" id="GO:0004867">
    <property type="term" value="F:serine-type endopeptidase inhibitor activity"/>
    <property type="evidence" value="ECO:0007669"/>
    <property type="project" value="InterPro"/>
</dbReference>
<dbReference type="SUPFAM" id="SSF57362">
    <property type="entry name" value="BPTI-like"/>
    <property type="match status" value="1"/>
</dbReference>
<dbReference type="AlphaFoldDB" id="A0A8R1HQK3"/>
<dbReference type="PROSITE" id="PS50279">
    <property type="entry name" value="BPTI_KUNITZ_2"/>
    <property type="match status" value="1"/>
</dbReference>
<dbReference type="Gene3D" id="4.10.410.10">
    <property type="entry name" value="Pancreatic trypsin inhibitor Kunitz domain"/>
    <property type="match status" value="1"/>
</dbReference>
<feature type="chain" id="PRO_5035859043" evidence="1">
    <location>
        <begin position="18"/>
        <end position="186"/>
    </location>
</feature>
<dbReference type="EnsemblMetazoa" id="CJA04925.1">
    <property type="protein sequence ID" value="CJA04925.1"/>
    <property type="gene ID" value="WBGene00124128"/>
</dbReference>
<keyword evidence="4" id="KW-1185">Reference proteome</keyword>
<dbReference type="InterPro" id="IPR002223">
    <property type="entry name" value="Kunitz_BPTI"/>
</dbReference>
<dbReference type="PANTHER" id="PTHR47248:SF7">
    <property type="entry name" value="BPTI_KUNITZ INHIBITOR DOMAIN-CONTAINING PROTEIN"/>
    <property type="match status" value="1"/>
</dbReference>
<reference evidence="3" key="2">
    <citation type="submission" date="2022-06" db="UniProtKB">
        <authorList>
            <consortium name="EnsemblMetazoa"/>
        </authorList>
    </citation>
    <scope>IDENTIFICATION</scope>
    <source>
        <strain evidence="3">DF5081</strain>
    </source>
</reference>
<sequence length="186" mass="20737">MLVLLSLFLSLINSIETGKEHIDGACHDPLYFGATNCDKQWEIRYHMDVPTETCLAFNFTGCDPNWNNFKTAQACYEECLPLDHQICPVASKIYKTTTGEDVCREDRDCGLGKYCNLGNGYGQCCDEQIRDKVDSDYSPKCSSRQSVVQYTLNGVTAKLIGKKCSHNFCPHGATCVDGHFFAACCQ</sequence>
<feature type="signal peptide" evidence="1">
    <location>
        <begin position="1"/>
        <end position="17"/>
    </location>
</feature>
<feature type="domain" description="BPTI/Kunitz inhibitor" evidence="2">
    <location>
        <begin position="26"/>
        <end position="79"/>
    </location>
</feature>
<evidence type="ECO:0000256" key="1">
    <source>
        <dbReference type="SAM" id="SignalP"/>
    </source>
</evidence>
<evidence type="ECO:0000259" key="2">
    <source>
        <dbReference type="PROSITE" id="PS50279"/>
    </source>
</evidence>
<dbReference type="PANTHER" id="PTHR47248">
    <property type="entry name" value="PROTEIN CBG06772"/>
    <property type="match status" value="1"/>
</dbReference>
<protein>
    <submittedName>
        <fullName evidence="3">BPTI/Kunitz inhibitor domain-containing protein</fullName>
    </submittedName>
</protein>
<proteinExistence type="predicted"/>